<gene>
    <name evidence="3" type="ORF">Q4494_12370</name>
</gene>
<dbReference type="SMART" id="SM00530">
    <property type="entry name" value="HTH_XRE"/>
    <property type="match status" value="1"/>
</dbReference>
<comment type="caution">
    <text evidence="3">The sequence shown here is derived from an EMBL/GenBank/DDBJ whole genome shotgun (WGS) entry which is preliminary data.</text>
</comment>
<dbReference type="PROSITE" id="PS50943">
    <property type="entry name" value="HTH_CROC1"/>
    <property type="match status" value="1"/>
</dbReference>
<dbReference type="AlphaFoldDB" id="A0AAW7XX18"/>
<keyword evidence="1" id="KW-1133">Transmembrane helix</keyword>
<dbReference type="Proteomes" id="UP001169823">
    <property type="component" value="Unassembled WGS sequence"/>
</dbReference>
<dbReference type="CDD" id="cd00093">
    <property type="entry name" value="HTH_XRE"/>
    <property type="match status" value="1"/>
</dbReference>
<dbReference type="InterPro" id="IPR001387">
    <property type="entry name" value="Cro/C1-type_HTH"/>
</dbReference>
<dbReference type="Pfam" id="PF13560">
    <property type="entry name" value="HTH_31"/>
    <property type="match status" value="1"/>
</dbReference>
<evidence type="ECO:0000313" key="3">
    <source>
        <dbReference type="EMBL" id="MDO6457879.1"/>
    </source>
</evidence>
<protein>
    <submittedName>
        <fullName evidence="3">Helix-turn-helix transcriptional regulator</fullName>
    </submittedName>
</protein>
<proteinExistence type="predicted"/>
<accession>A0AAW7XX18</accession>
<evidence type="ECO:0000259" key="2">
    <source>
        <dbReference type="PROSITE" id="PS50943"/>
    </source>
</evidence>
<evidence type="ECO:0000256" key="1">
    <source>
        <dbReference type="SAM" id="Phobius"/>
    </source>
</evidence>
<evidence type="ECO:0000313" key="4">
    <source>
        <dbReference type="Proteomes" id="UP001169823"/>
    </source>
</evidence>
<sequence>MSRKNLPKTESDELKILGEVMRMQREDRGMTQADVAAHLGRTRETYGKYERGSNEIRIRDLLKFRKLMQEDPLERAFPLIENVSGKGLASPKMRYAESMPRYLLHQKIRIGAAHFEKQRYSPLERRLNTISRSAFTGASAVACLRQIEIAYDLSLGLPVGGVDWMLLASYALAAILFPFQLAYIARFIMWWRVS</sequence>
<name>A0AAW7XX18_9RHOB</name>
<keyword evidence="1" id="KW-0472">Membrane</keyword>
<organism evidence="3 4">
    <name type="scientific">Celeribacter halophilus</name>
    <dbReference type="NCBI Taxonomy" id="576117"/>
    <lineage>
        <taxon>Bacteria</taxon>
        <taxon>Pseudomonadati</taxon>
        <taxon>Pseudomonadota</taxon>
        <taxon>Alphaproteobacteria</taxon>
        <taxon>Rhodobacterales</taxon>
        <taxon>Roseobacteraceae</taxon>
        <taxon>Celeribacter</taxon>
    </lineage>
</organism>
<reference evidence="3" key="1">
    <citation type="submission" date="2023-07" db="EMBL/GenBank/DDBJ databases">
        <title>Genome content predicts the carbon catabolic preferences of heterotrophic bacteria.</title>
        <authorList>
            <person name="Gralka M."/>
        </authorList>
    </citation>
    <scope>NUCLEOTIDE SEQUENCE</scope>
    <source>
        <strain evidence="3">I2M02</strain>
    </source>
</reference>
<keyword evidence="1" id="KW-0812">Transmembrane</keyword>
<dbReference type="RefSeq" id="WP_216045548.1">
    <property type="nucleotide sequence ID" value="NZ_JAHKPE010000031.1"/>
</dbReference>
<feature type="transmembrane region" description="Helical" evidence="1">
    <location>
        <begin position="167"/>
        <end position="189"/>
    </location>
</feature>
<dbReference type="EMBL" id="JAUOPJ010000010">
    <property type="protein sequence ID" value="MDO6457879.1"/>
    <property type="molecule type" value="Genomic_DNA"/>
</dbReference>
<feature type="domain" description="HTH cro/C1-type" evidence="2">
    <location>
        <begin position="21"/>
        <end position="75"/>
    </location>
</feature>